<evidence type="ECO:0000313" key="1">
    <source>
        <dbReference type="EMBL" id="PRX40906.1"/>
    </source>
</evidence>
<comment type="caution">
    <text evidence="1">The sequence shown here is derived from an EMBL/GenBank/DDBJ whole genome shotgun (WGS) entry which is preliminary data.</text>
</comment>
<keyword evidence="2" id="KW-1185">Reference proteome</keyword>
<dbReference type="EMBL" id="PVNE01000010">
    <property type="protein sequence ID" value="PRX40906.1"/>
    <property type="molecule type" value="Genomic_DNA"/>
</dbReference>
<reference evidence="1 2" key="1">
    <citation type="submission" date="2018-03" db="EMBL/GenBank/DDBJ databases">
        <title>Genomic Encyclopedia of Archaeal and Bacterial Type Strains, Phase II (KMG-II): from individual species to whole genera.</title>
        <authorList>
            <person name="Goeker M."/>
        </authorList>
    </citation>
    <scope>NUCLEOTIDE SEQUENCE [LARGE SCALE GENOMIC DNA]</scope>
    <source>
        <strain evidence="1 2">DSM 44946</strain>
    </source>
</reference>
<sequence>MDLKQAIKQTDYNARKRDLCSMVNLELVAAEERKANEQGFTIVKKRDTNKAGFVQSIKENIGILVQSRYLTNAELAFIYSLHPLIEIHSNAIVDPETGQFLTVSEIARRLNRNVKKTSTMINELINKGIIFEFVNAHELREFGRAVSERPFFMNPEIALCGDRNRINATLSRLVLVNDKFEKRKIFLSWKLWLHKGDEYGKLYRRKTYLKYKKEAQKRP</sequence>
<protein>
    <submittedName>
        <fullName evidence="1">Uncharacterized protein</fullName>
    </submittedName>
</protein>
<evidence type="ECO:0000313" key="2">
    <source>
        <dbReference type="Proteomes" id="UP000237797"/>
    </source>
</evidence>
<gene>
    <name evidence="1" type="ORF">CLV97_11098</name>
</gene>
<dbReference type="Proteomes" id="UP000237797">
    <property type="component" value="Unassembled WGS sequence"/>
</dbReference>
<accession>A0A2T0LFD6</accession>
<name>A0A2T0LFD6_9BACL</name>
<dbReference type="AlphaFoldDB" id="A0A2T0LFD6"/>
<dbReference type="RefSeq" id="WP_106345010.1">
    <property type="nucleotide sequence ID" value="NZ_PVNE01000010.1"/>
</dbReference>
<dbReference type="OrthoDB" id="2079901at2"/>
<organism evidence="1 2">
    <name type="scientific">Planifilum fimeticola</name>
    <dbReference type="NCBI Taxonomy" id="201975"/>
    <lineage>
        <taxon>Bacteria</taxon>
        <taxon>Bacillati</taxon>
        <taxon>Bacillota</taxon>
        <taxon>Bacilli</taxon>
        <taxon>Bacillales</taxon>
        <taxon>Thermoactinomycetaceae</taxon>
        <taxon>Planifilum</taxon>
    </lineage>
</organism>
<proteinExistence type="predicted"/>